<organism evidence="3">
    <name type="scientific">Perkinsus marinus (strain ATCC 50983 / TXsc)</name>
    <dbReference type="NCBI Taxonomy" id="423536"/>
    <lineage>
        <taxon>Eukaryota</taxon>
        <taxon>Sar</taxon>
        <taxon>Alveolata</taxon>
        <taxon>Perkinsozoa</taxon>
        <taxon>Perkinsea</taxon>
        <taxon>Perkinsida</taxon>
        <taxon>Perkinsidae</taxon>
        <taxon>Perkinsus</taxon>
    </lineage>
</organism>
<keyword evidence="1" id="KW-0175">Coiled coil</keyword>
<dbReference type="InParanoid" id="C5KZ01"/>
<protein>
    <submittedName>
        <fullName evidence="2">Uncharacterized protein</fullName>
    </submittedName>
</protein>
<evidence type="ECO:0000256" key="1">
    <source>
        <dbReference type="SAM" id="Coils"/>
    </source>
</evidence>
<dbReference type="Proteomes" id="UP000007800">
    <property type="component" value="Unassembled WGS sequence"/>
</dbReference>
<sequence>MSSEREQLTLEEAQAELDKLLLTYDEVGARVLKELPLYVVELEREFANVFSLEGNIQQIEEAFAANECSEMSVRSGKVHPVLLRINRSIMKAAEKAIERVTKYMRWCDDIHHGCKVYHETRAEILRRLGVGERVTTKENYSENGNKISSSKAVKVVNNPAPMGDSLCHLARYDARHYFQVKNLMKSIVNM</sequence>
<keyword evidence="3" id="KW-1185">Reference proteome</keyword>
<evidence type="ECO:0000313" key="2">
    <source>
        <dbReference type="EMBL" id="EER10290.1"/>
    </source>
</evidence>
<dbReference type="OrthoDB" id="6591885at2759"/>
<dbReference type="EMBL" id="GG677658">
    <property type="protein sequence ID" value="EER10290.1"/>
    <property type="molecule type" value="Genomic_DNA"/>
</dbReference>
<proteinExistence type="predicted"/>
<dbReference type="RefSeq" id="XP_002778495.1">
    <property type="nucleotide sequence ID" value="XM_002778449.1"/>
</dbReference>
<gene>
    <name evidence="2" type="ORF">Pmar_PMAR025027</name>
</gene>
<name>C5KZ01_PERM5</name>
<feature type="coiled-coil region" evidence="1">
    <location>
        <begin position="3"/>
        <end position="30"/>
    </location>
</feature>
<dbReference type="AlphaFoldDB" id="C5KZ01"/>
<dbReference type="GeneID" id="9038941"/>
<reference evidence="2 3" key="1">
    <citation type="submission" date="2008-07" db="EMBL/GenBank/DDBJ databases">
        <authorList>
            <person name="El-Sayed N."/>
            <person name="Caler E."/>
            <person name="Inman J."/>
            <person name="Amedeo P."/>
            <person name="Hass B."/>
            <person name="Wortman J."/>
        </authorList>
    </citation>
    <scope>NUCLEOTIDE SEQUENCE [LARGE SCALE GENOMIC DNA]</scope>
    <source>
        <strain evidence="3">ATCC 50983 / TXsc</strain>
    </source>
</reference>
<evidence type="ECO:0000313" key="3">
    <source>
        <dbReference type="Proteomes" id="UP000007800"/>
    </source>
</evidence>
<accession>C5KZ01</accession>